<proteinExistence type="predicted"/>
<feature type="compositionally biased region" description="Polar residues" evidence="1">
    <location>
        <begin position="287"/>
        <end position="296"/>
    </location>
</feature>
<evidence type="ECO:0000313" key="3">
    <source>
        <dbReference type="Proteomes" id="UP000269721"/>
    </source>
</evidence>
<evidence type="ECO:0000256" key="1">
    <source>
        <dbReference type="SAM" id="MobiDB-lite"/>
    </source>
</evidence>
<evidence type="ECO:0000313" key="2">
    <source>
        <dbReference type="EMBL" id="RKO88574.1"/>
    </source>
</evidence>
<keyword evidence="3" id="KW-1185">Reference proteome</keyword>
<dbReference type="EMBL" id="KZ996627">
    <property type="protein sequence ID" value="RKO88574.1"/>
    <property type="molecule type" value="Genomic_DNA"/>
</dbReference>
<feature type="compositionally biased region" description="Low complexity" evidence="1">
    <location>
        <begin position="177"/>
        <end position="197"/>
    </location>
</feature>
<protein>
    <submittedName>
        <fullName evidence="2">Uncharacterized protein</fullName>
    </submittedName>
</protein>
<feature type="compositionally biased region" description="Low complexity" evidence="1">
    <location>
        <begin position="228"/>
        <end position="238"/>
    </location>
</feature>
<dbReference type="PROSITE" id="PS51257">
    <property type="entry name" value="PROKAR_LIPOPROTEIN"/>
    <property type="match status" value="1"/>
</dbReference>
<dbReference type="Proteomes" id="UP000269721">
    <property type="component" value="Unassembled WGS sequence"/>
</dbReference>
<organism evidence="2 3">
    <name type="scientific">Blyttiomyces helicus</name>
    <dbReference type="NCBI Taxonomy" id="388810"/>
    <lineage>
        <taxon>Eukaryota</taxon>
        <taxon>Fungi</taxon>
        <taxon>Fungi incertae sedis</taxon>
        <taxon>Chytridiomycota</taxon>
        <taxon>Chytridiomycota incertae sedis</taxon>
        <taxon>Chytridiomycetes</taxon>
        <taxon>Chytridiomycetes incertae sedis</taxon>
        <taxon>Blyttiomyces</taxon>
    </lineage>
</organism>
<name>A0A4P9W8A6_9FUNG</name>
<reference evidence="3" key="1">
    <citation type="journal article" date="2018" name="Nat. Microbiol.">
        <title>Leveraging single-cell genomics to expand the fungal tree of life.</title>
        <authorList>
            <person name="Ahrendt S.R."/>
            <person name="Quandt C.A."/>
            <person name="Ciobanu D."/>
            <person name="Clum A."/>
            <person name="Salamov A."/>
            <person name="Andreopoulos B."/>
            <person name="Cheng J.F."/>
            <person name="Woyke T."/>
            <person name="Pelin A."/>
            <person name="Henrissat B."/>
            <person name="Reynolds N.K."/>
            <person name="Benny G.L."/>
            <person name="Smith M.E."/>
            <person name="James T.Y."/>
            <person name="Grigoriev I.V."/>
        </authorList>
    </citation>
    <scope>NUCLEOTIDE SEQUENCE [LARGE SCALE GENOMIC DNA]</scope>
</reference>
<sequence>MKRPSSPTHLLAALGGSCLSSTPLERSSTPLEKASLLSNTFCSSQGLQPLMALSDSTPAPASGSFLAWYLARCRLKPGWKVKLFDVDPDTTAYVDEYVNVLIRRFDGEYLLDDPKPSAFLSCESALRRVQAAVKEQVEFREELRRELGASQPMAELKASLTRAKTAVGRRRVSEGNSSSSPAPASDATASPAAQRASDNPTAAKMKRFLKKVKSRAVLLITKSDGDHPSALPSSASSTPLPPPPKQSSTPATLPRNYQRPSPPPKDLPPSASLPRSYRPAEYYTRPTPRSDSFTQALANAASASEYQADYSRRVVYCEDPVEAV</sequence>
<accession>A0A4P9W8A6</accession>
<feature type="region of interest" description="Disordered" evidence="1">
    <location>
        <begin position="223"/>
        <end position="296"/>
    </location>
</feature>
<gene>
    <name evidence="2" type="ORF">BDK51DRAFT_37605</name>
</gene>
<dbReference type="AlphaFoldDB" id="A0A4P9W8A6"/>
<feature type="region of interest" description="Disordered" evidence="1">
    <location>
        <begin position="160"/>
        <end position="201"/>
    </location>
</feature>